<proteinExistence type="inferred from homology"/>
<evidence type="ECO:0000313" key="9">
    <source>
        <dbReference type="EMBL" id="KZD24923.1"/>
    </source>
</evidence>
<accession>A0A164AJS4</accession>
<keyword evidence="2 7" id="KW-0813">Transport</keyword>
<protein>
    <submittedName>
        <fullName evidence="9">ABC transporter permease</fullName>
    </submittedName>
</protein>
<dbReference type="InterPro" id="IPR000515">
    <property type="entry name" value="MetI-like"/>
</dbReference>
<sequence length="254" mass="26949">MRSERLKAAILPMSLLIILEAWARSVDIHSDALAPPSAVVLALFQAFGDGSILAATRDTLASAFAGLVVGGAIGLFFGIALGIFQPLDRLMEVTIESLRPIPSIALLPIALIALGFGYRMEIVIVAFACVWPILILSRAAVRSIEPRLIEVSRALRLSPSDRVRKIIIPAALPRIFLAFRLAAGIALIVAVTVEIAINPIGLGAGIMIAQQALRPDLMLAYLLWIGLIGYALNAGLLAAQQHLFGPAALAGEVR</sequence>
<evidence type="ECO:0000256" key="3">
    <source>
        <dbReference type="ARBA" id="ARBA00022475"/>
    </source>
</evidence>
<dbReference type="GO" id="GO:0055085">
    <property type="term" value="P:transmembrane transport"/>
    <property type="evidence" value="ECO:0007669"/>
    <property type="project" value="InterPro"/>
</dbReference>
<evidence type="ECO:0000256" key="4">
    <source>
        <dbReference type="ARBA" id="ARBA00022692"/>
    </source>
</evidence>
<dbReference type="Pfam" id="PF00528">
    <property type="entry name" value="BPD_transp_1"/>
    <property type="match status" value="1"/>
</dbReference>
<comment type="subcellular location">
    <subcellularLocation>
        <location evidence="1 7">Cell membrane</location>
        <topology evidence="1 7">Multi-pass membrane protein</topology>
    </subcellularLocation>
</comment>
<keyword evidence="5 7" id="KW-1133">Transmembrane helix</keyword>
<evidence type="ECO:0000256" key="7">
    <source>
        <dbReference type="RuleBase" id="RU363032"/>
    </source>
</evidence>
<dbReference type="PROSITE" id="PS50928">
    <property type="entry name" value="ABC_TM1"/>
    <property type="match status" value="1"/>
</dbReference>
<dbReference type="GO" id="GO:0005886">
    <property type="term" value="C:plasma membrane"/>
    <property type="evidence" value="ECO:0007669"/>
    <property type="project" value="UniProtKB-SubCell"/>
</dbReference>
<evidence type="ECO:0000313" key="10">
    <source>
        <dbReference type="Proteomes" id="UP000076574"/>
    </source>
</evidence>
<keyword evidence="3" id="KW-1003">Cell membrane</keyword>
<reference evidence="9 10" key="1">
    <citation type="submission" date="2016-03" db="EMBL/GenBank/DDBJ databases">
        <title>Microsymbionts genomes from the relict species Vavilovia formosa (Stev.) Fed.</title>
        <authorList>
            <person name="Kopat V."/>
            <person name="Chirak E."/>
            <person name="Kimeklis A."/>
            <person name="Andronov E."/>
        </authorList>
    </citation>
    <scope>NUCLEOTIDE SEQUENCE [LARGE SCALE GENOMIC DNA]</scope>
    <source>
        <strain evidence="9 10">Vaf07</strain>
    </source>
</reference>
<feature type="transmembrane region" description="Helical" evidence="7">
    <location>
        <begin position="63"/>
        <end position="84"/>
    </location>
</feature>
<gene>
    <name evidence="9" type="ORF">A4A58_00030</name>
</gene>
<feature type="transmembrane region" description="Helical" evidence="7">
    <location>
        <begin position="217"/>
        <end position="239"/>
    </location>
</feature>
<feature type="domain" description="ABC transmembrane type-1" evidence="8">
    <location>
        <begin position="56"/>
        <end position="236"/>
    </location>
</feature>
<dbReference type="EMBL" id="LVYV01000001">
    <property type="protein sequence ID" value="KZD24923.1"/>
    <property type="molecule type" value="Genomic_DNA"/>
</dbReference>
<evidence type="ECO:0000256" key="5">
    <source>
        <dbReference type="ARBA" id="ARBA00022989"/>
    </source>
</evidence>
<dbReference type="Gene3D" id="1.10.3720.10">
    <property type="entry name" value="MetI-like"/>
    <property type="match status" value="1"/>
</dbReference>
<keyword evidence="4 7" id="KW-0812">Transmembrane</keyword>
<evidence type="ECO:0000256" key="6">
    <source>
        <dbReference type="ARBA" id="ARBA00023136"/>
    </source>
</evidence>
<dbReference type="Proteomes" id="UP000076574">
    <property type="component" value="Unassembled WGS sequence"/>
</dbReference>
<evidence type="ECO:0000256" key="2">
    <source>
        <dbReference type="ARBA" id="ARBA00022448"/>
    </source>
</evidence>
<keyword evidence="10" id="KW-1185">Reference proteome</keyword>
<feature type="transmembrane region" description="Helical" evidence="7">
    <location>
        <begin position="104"/>
        <end position="137"/>
    </location>
</feature>
<dbReference type="PANTHER" id="PTHR30151:SF0">
    <property type="entry name" value="ABC TRANSPORTER PERMEASE PROTEIN MJ0413-RELATED"/>
    <property type="match status" value="1"/>
</dbReference>
<dbReference type="STRING" id="943830.A4A58_00030"/>
<feature type="transmembrane region" description="Helical" evidence="7">
    <location>
        <begin position="175"/>
        <end position="197"/>
    </location>
</feature>
<comment type="similarity">
    <text evidence="7">Belongs to the binding-protein-dependent transport system permease family.</text>
</comment>
<keyword evidence="6 7" id="KW-0472">Membrane</keyword>
<dbReference type="OrthoDB" id="9799271at2"/>
<organism evidence="9 10">
    <name type="scientific">Tardiphaga robiniae</name>
    <dbReference type="NCBI Taxonomy" id="943830"/>
    <lineage>
        <taxon>Bacteria</taxon>
        <taxon>Pseudomonadati</taxon>
        <taxon>Pseudomonadota</taxon>
        <taxon>Alphaproteobacteria</taxon>
        <taxon>Hyphomicrobiales</taxon>
        <taxon>Nitrobacteraceae</taxon>
        <taxon>Tardiphaga</taxon>
    </lineage>
</organism>
<dbReference type="SUPFAM" id="SSF161098">
    <property type="entry name" value="MetI-like"/>
    <property type="match status" value="1"/>
</dbReference>
<dbReference type="PANTHER" id="PTHR30151">
    <property type="entry name" value="ALKANE SULFONATE ABC TRANSPORTER-RELATED, MEMBRANE SUBUNIT"/>
    <property type="match status" value="1"/>
</dbReference>
<dbReference type="AlphaFoldDB" id="A0A164AJS4"/>
<dbReference type="CDD" id="cd06261">
    <property type="entry name" value="TM_PBP2"/>
    <property type="match status" value="1"/>
</dbReference>
<dbReference type="InterPro" id="IPR035906">
    <property type="entry name" value="MetI-like_sf"/>
</dbReference>
<dbReference type="RefSeq" id="WP_068728678.1">
    <property type="nucleotide sequence ID" value="NZ_LVYV01000001.1"/>
</dbReference>
<comment type="caution">
    <text evidence="9">The sequence shown here is derived from an EMBL/GenBank/DDBJ whole genome shotgun (WGS) entry which is preliminary data.</text>
</comment>
<evidence type="ECO:0000256" key="1">
    <source>
        <dbReference type="ARBA" id="ARBA00004651"/>
    </source>
</evidence>
<evidence type="ECO:0000259" key="8">
    <source>
        <dbReference type="PROSITE" id="PS50928"/>
    </source>
</evidence>
<name>A0A164AJS4_9BRAD</name>